<dbReference type="AlphaFoldDB" id="A0A2I0KQP8"/>
<organism evidence="2 3">
    <name type="scientific">Punica granatum</name>
    <name type="common">Pomegranate</name>
    <dbReference type="NCBI Taxonomy" id="22663"/>
    <lineage>
        <taxon>Eukaryota</taxon>
        <taxon>Viridiplantae</taxon>
        <taxon>Streptophyta</taxon>
        <taxon>Embryophyta</taxon>
        <taxon>Tracheophyta</taxon>
        <taxon>Spermatophyta</taxon>
        <taxon>Magnoliopsida</taxon>
        <taxon>eudicotyledons</taxon>
        <taxon>Gunneridae</taxon>
        <taxon>Pentapetalae</taxon>
        <taxon>rosids</taxon>
        <taxon>malvids</taxon>
        <taxon>Myrtales</taxon>
        <taxon>Lythraceae</taxon>
        <taxon>Punica</taxon>
    </lineage>
</organism>
<dbReference type="EMBL" id="PGOL01000434">
    <property type="protein sequence ID" value="PKI70650.1"/>
    <property type="molecule type" value="Genomic_DNA"/>
</dbReference>
<accession>A0A2I0KQP8</accession>
<dbReference type="PROSITE" id="PS51257">
    <property type="entry name" value="PROKAR_LIPOPROTEIN"/>
    <property type="match status" value="1"/>
</dbReference>
<reference evidence="2 3" key="1">
    <citation type="submission" date="2017-11" db="EMBL/GenBank/DDBJ databases">
        <title>De-novo sequencing of pomegranate (Punica granatum L.) genome.</title>
        <authorList>
            <person name="Akparov Z."/>
            <person name="Amiraslanov A."/>
            <person name="Hajiyeva S."/>
            <person name="Abbasov M."/>
            <person name="Kaur K."/>
            <person name="Hamwieh A."/>
            <person name="Solovyev V."/>
            <person name="Salamov A."/>
            <person name="Braich B."/>
            <person name="Kosarev P."/>
            <person name="Mahmoud A."/>
            <person name="Hajiyev E."/>
            <person name="Babayeva S."/>
            <person name="Izzatullayeva V."/>
            <person name="Mammadov A."/>
            <person name="Mammadov A."/>
            <person name="Sharifova S."/>
            <person name="Ojaghi J."/>
            <person name="Eynullazada K."/>
            <person name="Bayramov B."/>
            <person name="Abdulazimova A."/>
            <person name="Shahmuradov I."/>
        </authorList>
    </citation>
    <scope>NUCLEOTIDE SEQUENCE [LARGE SCALE GENOMIC DNA]</scope>
    <source>
        <strain evidence="3">cv. AG2017</strain>
        <tissue evidence="2">Leaf</tissue>
    </source>
</reference>
<evidence type="ECO:0000313" key="3">
    <source>
        <dbReference type="Proteomes" id="UP000233551"/>
    </source>
</evidence>
<proteinExistence type="predicted"/>
<feature type="compositionally biased region" description="Basic and acidic residues" evidence="1">
    <location>
        <begin position="148"/>
        <end position="157"/>
    </location>
</feature>
<comment type="caution">
    <text evidence="2">The sequence shown here is derived from an EMBL/GenBank/DDBJ whole genome shotgun (WGS) entry which is preliminary data.</text>
</comment>
<name>A0A2I0KQP8_PUNGR</name>
<keyword evidence="3" id="KW-1185">Reference proteome</keyword>
<evidence type="ECO:0000313" key="2">
    <source>
        <dbReference type="EMBL" id="PKI70650.1"/>
    </source>
</evidence>
<evidence type="ECO:0000256" key="1">
    <source>
        <dbReference type="SAM" id="MobiDB-lite"/>
    </source>
</evidence>
<gene>
    <name evidence="2" type="ORF">CRG98_008883</name>
</gene>
<protein>
    <submittedName>
        <fullName evidence="2">Uncharacterized protein</fullName>
    </submittedName>
</protein>
<feature type="region of interest" description="Disordered" evidence="1">
    <location>
        <begin position="133"/>
        <end position="161"/>
    </location>
</feature>
<dbReference type="Proteomes" id="UP000233551">
    <property type="component" value="Unassembled WGS sequence"/>
</dbReference>
<sequence>MADRLPPFALLNYMSMVACVSSIVVSIDADLYSIFSSIPFSLSLCFRLCGQWNIGPLYRAQPLSLTCKCLYVLPFYVTPVIEAQIAFRASYTELAPTNYKTRQYQWTKSNIGVGECREGSSQGGLWSWKSGRARGRGVQGGPGSRRARVMEGGEGSRSRRVGRAWGCGGRGALEVTKRMTTQ</sequence>